<feature type="disulfide bond" evidence="7">
    <location>
        <begin position="13"/>
        <end position="27"/>
    </location>
</feature>
<feature type="domain" description="Chitin-binding type-1" evidence="9">
    <location>
        <begin position="79"/>
        <end position="123"/>
    </location>
</feature>
<dbReference type="STRING" id="1754190.A0A1Y2B390"/>
<dbReference type="Pfam" id="PF01522">
    <property type="entry name" value="Polysacc_deac_1"/>
    <property type="match status" value="1"/>
</dbReference>
<evidence type="ECO:0000256" key="2">
    <source>
        <dbReference type="ARBA" id="ARBA00022669"/>
    </source>
</evidence>
<dbReference type="PROSITE" id="PS51677">
    <property type="entry name" value="NODB"/>
    <property type="match status" value="1"/>
</dbReference>
<keyword evidence="2 7" id="KW-0147">Chitin-binding</keyword>
<comment type="caution">
    <text evidence="7">Lacks conserved residue(s) required for the propagation of feature annotation.</text>
</comment>
<dbReference type="CDD" id="cd00035">
    <property type="entry name" value="ChtBD1"/>
    <property type="match status" value="2"/>
</dbReference>
<dbReference type="InterPro" id="IPR002509">
    <property type="entry name" value="NODB_dom"/>
</dbReference>
<gene>
    <name evidence="11" type="ORF">LY90DRAFT_343779</name>
</gene>
<dbReference type="SMART" id="SM00270">
    <property type="entry name" value="ChtBD1"/>
    <property type="match status" value="2"/>
</dbReference>
<evidence type="ECO:0000256" key="1">
    <source>
        <dbReference type="ARBA" id="ARBA00001941"/>
    </source>
</evidence>
<dbReference type="InterPro" id="IPR001002">
    <property type="entry name" value="Chitin-bd_1"/>
</dbReference>
<dbReference type="Proteomes" id="UP000193920">
    <property type="component" value="Unassembled WGS sequence"/>
</dbReference>
<evidence type="ECO:0000256" key="6">
    <source>
        <dbReference type="ARBA" id="ARBA00023277"/>
    </source>
</evidence>
<dbReference type="OrthoDB" id="2158458at2759"/>
<dbReference type="PANTHER" id="PTHR46471">
    <property type="entry name" value="CHITIN DEACETYLASE"/>
    <property type="match status" value="1"/>
</dbReference>
<evidence type="ECO:0000259" key="10">
    <source>
        <dbReference type="PROSITE" id="PS51677"/>
    </source>
</evidence>
<reference evidence="11 12" key="1">
    <citation type="submission" date="2016-08" db="EMBL/GenBank/DDBJ databases">
        <title>A Parts List for Fungal Cellulosomes Revealed by Comparative Genomics.</title>
        <authorList>
            <consortium name="DOE Joint Genome Institute"/>
            <person name="Haitjema C.H."/>
            <person name="Gilmore S.P."/>
            <person name="Henske J.K."/>
            <person name="Solomon K.V."/>
            <person name="De Groot R."/>
            <person name="Kuo A."/>
            <person name="Mondo S.J."/>
            <person name="Salamov A.A."/>
            <person name="Labutti K."/>
            <person name="Zhao Z."/>
            <person name="Chiniquy J."/>
            <person name="Barry K."/>
            <person name="Brewer H.M."/>
            <person name="Purvine S.O."/>
            <person name="Wright A.T."/>
            <person name="Boxma B."/>
            <person name="Van Alen T."/>
            <person name="Hackstein J.H."/>
            <person name="Baker S.E."/>
            <person name="Grigoriev I.V."/>
            <person name="O'Malley M.A."/>
        </authorList>
    </citation>
    <scope>NUCLEOTIDE SEQUENCE [LARGE SCALE GENOMIC DNA]</scope>
    <source>
        <strain evidence="11 12">G1</strain>
    </source>
</reference>
<dbReference type="AlphaFoldDB" id="A0A1Y2B390"/>
<keyword evidence="6" id="KW-0119">Carbohydrate metabolism</keyword>
<keyword evidence="7" id="KW-1015">Disulfide bond</keyword>
<keyword evidence="12" id="KW-1185">Reference proteome</keyword>
<dbReference type="GO" id="GO:0005975">
    <property type="term" value="P:carbohydrate metabolic process"/>
    <property type="evidence" value="ECO:0007669"/>
    <property type="project" value="InterPro"/>
</dbReference>
<feature type="domain" description="NodB homology" evidence="10">
    <location>
        <begin position="162"/>
        <end position="301"/>
    </location>
</feature>
<evidence type="ECO:0000259" key="9">
    <source>
        <dbReference type="PROSITE" id="PS50941"/>
    </source>
</evidence>
<dbReference type="Pfam" id="PF00187">
    <property type="entry name" value="Chitin_bind_1"/>
    <property type="match status" value="2"/>
</dbReference>
<keyword evidence="4" id="KW-0732">Signal</keyword>
<dbReference type="PROSITE" id="PS50941">
    <property type="entry name" value="CHIT_BIND_I_2"/>
    <property type="match status" value="2"/>
</dbReference>
<dbReference type="PROSITE" id="PS00026">
    <property type="entry name" value="CHIT_BIND_I_1"/>
    <property type="match status" value="1"/>
</dbReference>
<keyword evidence="3" id="KW-0479">Metal-binding</keyword>
<dbReference type="InterPro" id="IPR036861">
    <property type="entry name" value="Endochitinase-like_sf"/>
</dbReference>
<name>A0A1Y2B390_9FUNG</name>
<feature type="disulfide bond" evidence="7">
    <location>
        <begin position="89"/>
        <end position="101"/>
    </location>
</feature>
<feature type="non-terminal residue" evidence="11">
    <location>
        <position position="1"/>
    </location>
</feature>
<dbReference type="PANTHER" id="PTHR46471:SF2">
    <property type="entry name" value="CHITIN DEACETYLASE-RELATED"/>
    <property type="match status" value="1"/>
</dbReference>
<evidence type="ECO:0000256" key="5">
    <source>
        <dbReference type="ARBA" id="ARBA00022801"/>
    </source>
</evidence>
<organism evidence="11 12">
    <name type="scientific">Neocallimastix californiae</name>
    <dbReference type="NCBI Taxonomy" id="1754190"/>
    <lineage>
        <taxon>Eukaryota</taxon>
        <taxon>Fungi</taxon>
        <taxon>Fungi incertae sedis</taxon>
        <taxon>Chytridiomycota</taxon>
        <taxon>Chytridiomycota incertae sedis</taxon>
        <taxon>Neocallimastigomycetes</taxon>
        <taxon>Neocallimastigales</taxon>
        <taxon>Neocallimastigaceae</taxon>
        <taxon>Neocallimastix</taxon>
    </lineage>
</organism>
<comment type="caution">
    <text evidence="11">The sequence shown here is derived from an EMBL/GenBank/DDBJ whole genome shotgun (WGS) entry which is preliminary data.</text>
</comment>
<dbReference type="EMBL" id="MCOG01000185">
    <property type="protein sequence ID" value="ORY28555.1"/>
    <property type="molecule type" value="Genomic_DNA"/>
</dbReference>
<dbReference type="Gene3D" id="3.20.20.370">
    <property type="entry name" value="Glycoside hydrolase/deacetylase"/>
    <property type="match status" value="1"/>
</dbReference>
<feature type="disulfide bond" evidence="7">
    <location>
        <begin position="8"/>
        <end position="20"/>
    </location>
</feature>
<dbReference type="Gene3D" id="3.30.60.10">
    <property type="entry name" value="Endochitinase-like"/>
    <property type="match status" value="2"/>
</dbReference>
<protein>
    <submittedName>
        <fullName evidence="11">Glycoside hydrolase/deacetylase</fullName>
    </submittedName>
</protein>
<evidence type="ECO:0000256" key="8">
    <source>
        <dbReference type="SAM" id="MobiDB-lite"/>
    </source>
</evidence>
<evidence type="ECO:0000256" key="3">
    <source>
        <dbReference type="ARBA" id="ARBA00022723"/>
    </source>
</evidence>
<accession>A0A1Y2B390</accession>
<dbReference type="InterPro" id="IPR011330">
    <property type="entry name" value="Glyco_hydro/deAcase_b/a-brl"/>
</dbReference>
<evidence type="ECO:0000256" key="4">
    <source>
        <dbReference type="ARBA" id="ARBA00022729"/>
    </source>
</evidence>
<evidence type="ECO:0000313" key="11">
    <source>
        <dbReference type="EMBL" id="ORY28555.1"/>
    </source>
</evidence>
<feature type="non-terminal residue" evidence="11">
    <location>
        <position position="301"/>
    </location>
</feature>
<feature type="region of interest" description="Disordered" evidence="8">
    <location>
        <begin position="38"/>
        <end position="57"/>
    </location>
</feature>
<dbReference type="SUPFAM" id="SSF88713">
    <property type="entry name" value="Glycoside hydrolase/deacetylase"/>
    <property type="match status" value="1"/>
</dbReference>
<evidence type="ECO:0000313" key="12">
    <source>
        <dbReference type="Proteomes" id="UP000193920"/>
    </source>
</evidence>
<comment type="cofactor">
    <cofactor evidence="1">
        <name>Co(2+)</name>
        <dbReference type="ChEBI" id="CHEBI:48828"/>
    </cofactor>
</comment>
<dbReference type="InterPro" id="IPR018371">
    <property type="entry name" value="Chitin-binding_1_CS"/>
</dbReference>
<dbReference type="GO" id="GO:0016810">
    <property type="term" value="F:hydrolase activity, acting on carbon-nitrogen (but not peptide) bonds"/>
    <property type="evidence" value="ECO:0007669"/>
    <property type="project" value="InterPro"/>
</dbReference>
<dbReference type="GO" id="GO:0046872">
    <property type="term" value="F:metal ion binding"/>
    <property type="evidence" value="ECO:0007669"/>
    <property type="project" value="UniProtKB-KW"/>
</dbReference>
<feature type="disulfide bond" evidence="7">
    <location>
        <begin position="94"/>
        <end position="108"/>
    </location>
</feature>
<feature type="compositionally biased region" description="Low complexity" evidence="8">
    <location>
        <begin position="41"/>
        <end position="51"/>
    </location>
</feature>
<keyword evidence="5 11" id="KW-0378">Hydrolase</keyword>
<proteinExistence type="predicted"/>
<feature type="domain" description="Chitin-binding type-1" evidence="9">
    <location>
        <begin position="1"/>
        <end position="40"/>
    </location>
</feature>
<dbReference type="SUPFAM" id="SSF57016">
    <property type="entry name" value="Plant lectins/antimicrobial peptides"/>
    <property type="match status" value="2"/>
</dbReference>
<evidence type="ECO:0000256" key="7">
    <source>
        <dbReference type="PROSITE-ProRule" id="PRU00261"/>
    </source>
</evidence>
<dbReference type="GO" id="GO:0008061">
    <property type="term" value="F:chitin binding"/>
    <property type="evidence" value="ECO:0007669"/>
    <property type="project" value="UniProtKB-UniRule"/>
</dbReference>
<sequence>CGPGYGSCEKGKCCSKYGYCGTSDSYCGSGCQSEFGTCHGSNSTKKTSNTKSSKKSSTKKTTTTITTITTIGSLPTSANGKCGKAYGVCPSGKCCSKYGYCGTSNDHCKVDRGCKSEFGICEGTSESTSELNNTLTTVSSTVSTTASTIASTTYYYECKNKNHWALTYDDGPYKYDLKLLDLLKKKGVKATFFLNGDNVMDITSSEGKKIVRRMYSDGHVIGSHTWSHADLEELDREGIISEMIKLEDALYDIIGKKPAFMRPPFGAGQDNEEIASVLDSLGYTAACIWNVDTLDWDKTGN</sequence>